<dbReference type="AlphaFoldDB" id="A0A3B5XZY6"/>
<dbReference type="GO" id="GO:0004553">
    <property type="term" value="F:hydrolase activity, hydrolyzing O-glycosyl compounds"/>
    <property type="evidence" value="ECO:0007669"/>
    <property type="project" value="InterPro"/>
</dbReference>
<dbReference type="GO" id="GO:0071555">
    <property type="term" value="P:cell wall organization"/>
    <property type="evidence" value="ECO:0007669"/>
    <property type="project" value="UniProtKB-KW"/>
</dbReference>
<comment type="similarity">
    <text evidence="6">Belongs to the glycosyl hydrolase 16 family.</text>
</comment>
<feature type="active site" description="Proton donor" evidence="5">
    <location>
        <position position="151"/>
    </location>
</feature>
<feature type="active site" description="Nucleophile" evidence="5">
    <location>
        <position position="147"/>
    </location>
</feature>
<accession>A0A3B5XZY6</accession>
<protein>
    <recommendedName>
        <fullName evidence="6">Xyloglucan endotransglucosylase/hydrolase</fullName>
        <ecNumber evidence="6">2.4.1.207</ecNumber>
    </recommendedName>
</protein>
<keyword evidence="6" id="KW-0134">Cell wall</keyword>
<dbReference type="PROSITE" id="PS51762">
    <property type="entry name" value="GH16_2"/>
    <property type="match status" value="1"/>
</dbReference>
<dbReference type="Pfam" id="PF06955">
    <property type="entry name" value="XET_C"/>
    <property type="match status" value="1"/>
</dbReference>
<evidence type="ECO:0000256" key="7">
    <source>
        <dbReference type="SAM" id="MobiDB-lite"/>
    </source>
</evidence>
<evidence type="ECO:0000313" key="9">
    <source>
        <dbReference type="EnsemblPlants" id="TraesCS1A02G195900.1"/>
    </source>
</evidence>
<dbReference type="Gramene" id="TraesCS1A02G195900.1">
    <property type="protein sequence ID" value="TraesCS1A02G195900.1"/>
    <property type="gene ID" value="TraesCS1A02G195900"/>
</dbReference>
<dbReference type="SMR" id="A0A3B5XZY6"/>
<comment type="PTM">
    <text evidence="6">Contains at least one intrachain disulfide bond essential for its enzymatic activity.</text>
</comment>
<dbReference type="Pfam" id="PF00722">
    <property type="entry name" value="Glyco_hydro_16"/>
    <property type="match status" value="1"/>
</dbReference>
<gene>
    <name evidence="9" type="primary">LOC123050607</name>
</gene>
<keyword evidence="6" id="KW-0732">Signal</keyword>
<keyword evidence="6" id="KW-0961">Cell wall biogenesis/degradation</keyword>
<keyword evidence="6" id="KW-0964">Secreted</keyword>
<name>A0A3B5XZY6_WHEAT</name>
<proteinExistence type="inferred from homology"/>
<feature type="compositionally biased region" description="Low complexity" evidence="7">
    <location>
        <begin position="353"/>
        <end position="363"/>
    </location>
</feature>
<dbReference type="STRING" id="4565.A0A3B5XZY6"/>
<dbReference type="Gramene" id="TraesCS1A03G0526600.1">
    <property type="protein sequence ID" value="TraesCS1A03G0526600.1.CDS"/>
    <property type="gene ID" value="TraesCS1A03G0526600"/>
</dbReference>
<dbReference type="InterPro" id="IPR000757">
    <property type="entry name" value="Beta-glucanase-like"/>
</dbReference>
<dbReference type="PANTHER" id="PTHR31062">
    <property type="entry name" value="XYLOGLUCAN ENDOTRANSGLUCOSYLASE/HYDROLASE PROTEIN 8-RELATED"/>
    <property type="match status" value="1"/>
</dbReference>
<comment type="function">
    <text evidence="6">Catalyzes xyloglucan endohydrolysis (XEH) and/or endotransglycosylation (XET). Cleaves and religates xyloglucan polymers, an essential constituent of the primary cell wall, and thereby participates in cell wall construction of growing tissues.</text>
</comment>
<dbReference type="InterPro" id="IPR016455">
    <property type="entry name" value="XTH"/>
</dbReference>
<dbReference type="OMA" id="VAADECQ"/>
<feature type="region of interest" description="Disordered" evidence="7">
    <location>
        <begin position="344"/>
        <end position="363"/>
    </location>
</feature>
<dbReference type="Gene3D" id="2.60.120.200">
    <property type="match status" value="1"/>
</dbReference>
<dbReference type="InterPro" id="IPR044791">
    <property type="entry name" value="Beta-glucanase/XTH"/>
</dbReference>
<dbReference type="PaxDb" id="4565-Traes_1AL_465542686.1"/>
<feature type="chain" id="PRO_5017099565" description="Xyloglucan endotransglucosylase/hydrolase" evidence="6">
    <location>
        <begin position="22"/>
        <end position="363"/>
    </location>
</feature>
<reference evidence="9" key="1">
    <citation type="submission" date="2018-08" db="EMBL/GenBank/DDBJ databases">
        <authorList>
            <person name="Rossello M."/>
        </authorList>
    </citation>
    <scope>NUCLEOTIDE SEQUENCE [LARGE SCALE GENOMIC DNA]</scope>
    <source>
        <strain evidence="9">cv. Chinese Spring</strain>
    </source>
</reference>
<dbReference type="EC" id="2.4.1.207" evidence="6"/>
<evidence type="ECO:0000259" key="8">
    <source>
        <dbReference type="PROSITE" id="PS51762"/>
    </source>
</evidence>
<evidence type="ECO:0000256" key="3">
    <source>
        <dbReference type="ARBA" id="ARBA00023157"/>
    </source>
</evidence>
<evidence type="ECO:0000256" key="2">
    <source>
        <dbReference type="ARBA" id="ARBA00022801"/>
    </source>
</evidence>
<dbReference type="GO" id="GO:0048046">
    <property type="term" value="C:apoplast"/>
    <property type="evidence" value="ECO:0007669"/>
    <property type="project" value="UniProtKB-SubCell"/>
</dbReference>
<comment type="subcellular location">
    <subcellularLocation>
        <location evidence="6">Secreted</location>
        <location evidence="6">Cell wall</location>
    </subcellularLocation>
    <subcellularLocation>
        <location evidence="6">Secreted</location>
        <location evidence="6">Extracellular space</location>
        <location evidence="6">Apoplast</location>
    </subcellularLocation>
</comment>
<dbReference type="Proteomes" id="UP000019116">
    <property type="component" value="Chromosome 1A"/>
</dbReference>
<keyword evidence="10" id="KW-1185">Reference proteome</keyword>
<evidence type="ECO:0000313" key="10">
    <source>
        <dbReference type="Proteomes" id="UP000019116"/>
    </source>
</evidence>
<dbReference type="RefSeq" id="XP_044329313.1">
    <property type="nucleotide sequence ID" value="XM_044473378.1"/>
</dbReference>
<keyword evidence="1 6" id="KW-0808">Transferase</keyword>
<keyword evidence="6" id="KW-0052">Apoplast</keyword>
<feature type="signal peptide" evidence="6">
    <location>
        <begin position="1"/>
        <end position="21"/>
    </location>
</feature>
<reference evidence="9" key="2">
    <citation type="submission" date="2018-10" db="UniProtKB">
        <authorList>
            <consortium name="EnsemblPlants"/>
        </authorList>
    </citation>
    <scope>IDENTIFICATION</scope>
</reference>
<dbReference type="GO" id="GO:0016762">
    <property type="term" value="F:xyloglucan:xyloglucosyl transferase activity"/>
    <property type="evidence" value="ECO:0007669"/>
    <property type="project" value="UniProtKB-EC"/>
</dbReference>
<feature type="domain" description="GH16" evidence="8">
    <location>
        <begin position="21"/>
        <end position="263"/>
    </location>
</feature>
<evidence type="ECO:0000256" key="5">
    <source>
        <dbReference type="PIRSR" id="PIRSR005604-1"/>
    </source>
</evidence>
<dbReference type="InterPro" id="IPR010713">
    <property type="entry name" value="XET_C"/>
</dbReference>
<dbReference type="GO" id="GO:0042546">
    <property type="term" value="P:cell wall biogenesis"/>
    <property type="evidence" value="ECO:0007669"/>
    <property type="project" value="InterPro"/>
</dbReference>
<evidence type="ECO:0000256" key="4">
    <source>
        <dbReference type="ARBA" id="ARBA00023295"/>
    </source>
</evidence>
<sequence length="363" mass="39561">MAAASALLMAALAVFAAAAAAALDTSPVPFDAGYAPLFGGDNLVRSADGRSVTLKLDRYTSCGGDNLVPFDAGYAPLFGGDNLVRSADGRSVTLKLDRYTGSGFISKSAYRHGFFGASIKLPADYTAGVVVAFYLSNWDEYPKNHDELDFELLGNRRGHGWRVQTNMYGNGSTARGREERYHLPVEPTVAGVHRYAIAWTPNNIVFYLDGVPIREVVRVPSMGGDFPSKPMSVYATIWDGSAWATDGGKYKVDYAYAPFAAEFSDLVLSGCDASSVADPEGCQVDLLTHDVAVMAPSKRAAMRGFREQYLTYTACRDRVRYKTTVFPECDDLANGDSSFHLWGESKKKRRRSSSPLQYSSSMQ</sequence>
<evidence type="ECO:0000256" key="1">
    <source>
        <dbReference type="ARBA" id="ARBA00022679"/>
    </source>
</evidence>
<dbReference type="GO" id="GO:0010411">
    <property type="term" value="P:xyloglucan metabolic process"/>
    <property type="evidence" value="ECO:0007669"/>
    <property type="project" value="InterPro"/>
</dbReference>
<keyword evidence="2 6" id="KW-0378">Hydrolase</keyword>
<dbReference type="SUPFAM" id="SSF49899">
    <property type="entry name" value="Concanavalin A-like lectins/glucanases"/>
    <property type="match status" value="1"/>
</dbReference>
<keyword evidence="4 6" id="KW-0326">Glycosidase</keyword>
<dbReference type="GeneID" id="123050607"/>
<keyword evidence="3" id="KW-1015">Disulfide bond</keyword>
<dbReference type="KEGG" id="taes:123050607"/>
<dbReference type="PIRSF" id="PIRSF005604">
    <property type="entry name" value="XET"/>
    <property type="match status" value="1"/>
</dbReference>
<evidence type="ECO:0000256" key="6">
    <source>
        <dbReference type="RuleBase" id="RU361120"/>
    </source>
</evidence>
<dbReference type="EnsemblPlants" id="TraesCS1A02G195900.1">
    <property type="protein sequence ID" value="TraesCS1A02G195900.1"/>
    <property type="gene ID" value="TraesCS1A02G195900"/>
</dbReference>
<organism evidence="9">
    <name type="scientific">Triticum aestivum</name>
    <name type="common">Wheat</name>
    <dbReference type="NCBI Taxonomy" id="4565"/>
    <lineage>
        <taxon>Eukaryota</taxon>
        <taxon>Viridiplantae</taxon>
        <taxon>Streptophyta</taxon>
        <taxon>Embryophyta</taxon>
        <taxon>Tracheophyta</taxon>
        <taxon>Spermatophyta</taxon>
        <taxon>Magnoliopsida</taxon>
        <taxon>Liliopsida</taxon>
        <taxon>Poales</taxon>
        <taxon>Poaceae</taxon>
        <taxon>BOP clade</taxon>
        <taxon>Pooideae</taxon>
        <taxon>Triticodae</taxon>
        <taxon>Triticeae</taxon>
        <taxon>Triticinae</taxon>
        <taxon>Triticum</taxon>
    </lineage>
</organism>
<dbReference type="OrthoDB" id="4781at2759"/>
<dbReference type="InterPro" id="IPR013320">
    <property type="entry name" value="ConA-like_dom_sf"/>
</dbReference>